<name>A0A9X2F238_9SPHI</name>
<keyword evidence="5 10" id="KW-0812">Transmembrane</keyword>
<keyword evidence="6" id="KW-0408">Iron</keyword>
<comment type="similarity">
    <text evidence="10 11">Belongs to the TonB-dependent receptor family.</text>
</comment>
<feature type="chain" id="PRO_5040993718" evidence="13">
    <location>
        <begin position="32"/>
        <end position="1119"/>
    </location>
</feature>
<keyword evidence="7 11" id="KW-0798">TonB box</keyword>
<evidence type="ECO:0000256" key="10">
    <source>
        <dbReference type="PROSITE-ProRule" id="PRU01360"/>
    </source>
</evidence>
<evidence type="ECO:0000256" key="4">
    <source>
        <dbReference type="ARBA" id="ARBA00022496"/>
    </source>
</evidence>
<keyword evidence="4" id="KW-0406">Ion transport</keyword>
<dbReference type="FunFam" id="2.170.130.10:FF:000003">
    <property type="entry name" value="SusC/RagA family TonB-linked outer membrane protein"/>
    <property type="match status" value="1"/>
</dbReference>
<comment type="caution">
    <text evidence="17">The sequence shown here is derived from an EMBL/GenBank/DDBJ whole genome shotgun (WGS) entry which is preliminary data.</text>
</comment>
<feature type="domain" description="TonB-dependent receptor plug" evidence="16">
    <location>
        <begin position="224"/>
        <end position="329"/>
    </location>
</feature>
<evidence type="ECO:0000256" key="8">
    <source>
        <dbReference type="ARBA" id="ARBA00023136"/>
    </source>
</evidence>
<evidence type="ECO:0000256" key="7">
    <source>
        <dbReference type="ARBA" id="ARBA00023077"/>
    </source>
</evidence>
<feature type="region of interest" description="Disordered" evidence="12">
    <location>
        <begin position="638"/>
        <end position="661"/>
    </location>
</feature>
<dbReference type="InterPro" id="IPR037066">
    <property type="entry name" value="Plug_dom_sf"/>
</dbReference>
<dbReference type="AlphaFoldDB" id="A0A9X2F238"/>
<evidence type="ECO:0000256" key="2">
    <source>
        <dbReference type="ARBA" id="ARBA00022448"/>
    </source>
</evidence>
<feature type="signal peptide" evidence="13">
    <location>
        <begin position="1"/>
        <end position="31"/>
    </location>
</feature>
<comment type="subcellular location">
    <subcellularLocation>
        <location evidence="1 10">Cell outer membrane</location>
        <topology evidence="1 10">Multi-pass membrane protein</topology>
    </subcellularLocation>
</comment>
<dbReference type="Gene3D" id="2.170.130.10">
    <property type="entry name" value="TonB-dependent receptor, plug domain"/>
    <property type="match status" value="1"/>
</dbReference>
<dbReference type="InterPro" id="IPR023996">
    <property type="entry name" value="TonB-dep_OMP_SusC/RagA"/>
</dbReference>
<dbReference type="Pfam" id="PF13715">
    <property type="entry name" value="CarbopepD_reg_2"/>
    <property type="match status" value="1"/>
</dbReference>
<dbReference type="GO" id="GO:0006826">
    <property type="term" value="P:iron ion transport"/>
    <property type="evidence" value="ECO:0007669"/>
    <property type="project" value="UniProtKB-KW"/>
</dbReference>
<feature type="compositionally biased region" description="Polar residues" evidence="12">
    <location>
        <begin position="646"/>
        <end position="661"/>
    </location>
</feature>
<dbReference type="Proteomes" id="UP001155182">
    <property type="component" value="Unassembled WGS sequence"/>
</dbReference>
<evidence type="ECO:0000259" key="14">
    <source>
        <dbReference type="Pfam" id="PF00593"/>
    </source>
</evidence>
<keyword evidence="18" id="KW-1185">Reference proteome</keyword>
<evidence type="ECO:0000256" key="5">
    <source>
        <dbReference type="ARBA" id="ARBA00022692"/>
    </source>
</evidence>
<dbReference type="InterPro" id="IPR008969">
    <property type="entry name" value="CarboxyPept-like_regulatory"/>
</dbReference>
<feature type="domain" description="TonB-dependent receptor-like beta-barrel" evidence="14">
    <location>
        <begin position="581"/>
        <end position="1082"/>
    </location>
</feature>
<keyword evidence="4" id="KW-0410">Iron transport</keyword>
<dbReference type="RefSeq" id="WP_252587192.1">
    <property type="nucleotide sequence ID" value="NZ_JAMWYS010000027.1"/>
</dbReference>
<dbReference type="Pfam" id="PF00593">
    <property type="entry name" value="TonB_dep_Rec_b-barrel"/>
    <property type="match status" value="1"/>
</dbReference>
<gene>
    <name evidence="17" type="ORF">NF867_07485</name>
</gene>
<dbReference type="NCBIfam" id="TIGR04056">
    <property type="entry name" value="OMP_RagA_SusC"/>
    <property type="match status" value="1"/>
</dbReference>
<reference evidence="17" key="1">
    <citation type="submission" date="2022-06" db="EMBL/GenBank/DDBJ databases">
        <title>Solitalea sp. MAHUQ-68 isolated from rhizospheric soil.</title>
        <authorList>
            <person name="Huq M.A."/>
        </authorList>
    </citation>
    <scope>NUCLEOTIDE SEQUENCE</scope>
    <source>
        <strain evidence="17">MAHUQ-68</strain>
    </source>
</reference>
<dbReference type="InterPro" id="IPR036942">
    <property type="entry name" value="Beta-barrel_TonB_sf"/>
</dbReference>
<evidence type="ECO:0000256" key="9">
    <source>
        <dbReference type="ARBA" id="ARBA00023237"/>
    </source>
</evidence>
<dbReference type="InterPro" id="IPR011662">
    <property type="entry name" value="Secretin/TonB_short_N"/>
</dbReference>
<dbReference type="Gene3D" id="2.40.170.20">
    <property type="entry name" value="TonB-dependent receptor, beta-barrel domain"/>
    <property type="match status" value="1"/>
</dbReference>
<evidence type="ECO:0000256" key="1">
    <source>
        <dbReference type="ARBA" id="ARBA00004571"/>
    </source>
</evidence>
<keyword evidence="13" id="KW-0732">Signal</keyword>
<dbReference type="EMBL" id="JAMWYS010000027">
    <property type="protein sequence ID" value="MCO4292699.1"/>
    <property type="molecule type" value="Genomic_DNA"/>
</dbReference>
<dbReference type="InterPro" id="IPR039426">
    <property type="entry name" value="TonB-dep_rcpt-like"/>
</dbReference>
<dbReference type="NCBIfam" id="TIGR04057">
    <property type="entry name" value="SusC_RagA_signa"/>
    <property type="match status" value="1"/>
</dbReference>
<evidence type="ECO:0000313" key="18">
    <source>
        <dbReference type="Proteomes" id="UP001155182"/>
    </source>
</evidence>
<evidence type="ECO:0000256" key="6">
    <source>
        <dbReference type="ARBA" id="ARBA00023004"/>
    </source>
</evidence>
<evidence type="ECO:0000259" key="15">
    <source>
        <dbReference type="Pfam" id="PF07660"/>
    </source>
</evidence>
<protein>
    <submittedName>
        <fullName evidence="17">SusC/RagA family TonB-linked outer membrane protein</fullName>
    </submittedName>
</protein>
<evidence type="ECO:0000256" key="13">
    <source>
        <dbReference type="SAM" id="SignalP"/>
    </source>
</evidence>
<proteinExistence type="inferred from homology"/>
<dbReference type="InterPro" id="IPR000531">
    <property type="entry name" value="Beta-barrel_TonB"/>
</dbReference>
<dbReference type="SUPFAM" id="SSF56935">
    <property type="entry name" value="Porins"/>
    <property type="match status" value="1"/>
</dbReference>
<dbReference type="InterPro" id="IPR023997">
    <property type="entry name" value="TonB-dep_OMP_SusC/RagA_CS"/>
</dbReference>
<sequence length="1119" mass="123555">MKQNLQKSVKHRIAQLGMLAMLSALSLNAWAATFLRDIRQVKVTISFQGETLEQAFMRLSEVSNVSFNYNHNELRKITTKQLTFKNESLPQVLSAVLKETNFKYKEEENGVIIYQVNSVQEKNLASSVNQAADKITVKGTVSDKFGPLAGVSISVKQSSNGTSTDADGAYSIVVNKGETLIFSMIGYRTQEVTIGSQTAVNITLESEVTQLEEVVAVGYGTQKKVNLTGAIATVSAKDFENRPITNVSTAIQGKMSGVTVLQRSGQPGRDNGTIRIRGIGTLNDSSPLVLIDGLQGDMNTLDPNDIESVSVLKDAASAAIYGSRAANGVILITTKKGKKNSPAQLTYSAYSGWQNPTRLPQFLNSADYASLYNEALQNEGKPKKYTDEEIAKFASGVDPDKYPNTDWLGLFFTEKGYQQNHYLGLSGGSDKTTYSISLGYFDQQGLIKNSFSKRYNLKTNVESQVYDRLKVGLDLNLNRKNITEPTNPYTGDMSQIFRQVIKLSPTIPYKYSNGQYGYGQDGNPIAWMDLDATNASNYNDAFGNVHAELTILKGLTASGMLGARTFADMGSRFIKDIQFYDPNTGNPTKYQGPNSQRDYNANSLNITSQALLNYNGSFGKHDIKGLAGFSRESYRNDWSQGERKNFPNNELTELNPGSTDGQEATGSAYEWALQSYFGRLGYTYNNRYMFEANARYDGSSRFANGNRYGLFPSFSAGWRVSEEEFLKSLNWLSNLKLRASWGKLGNQLVTDASGNQLYYPTVSTISLGKDVDYNFNDAVASGGIVTKGVNPELTWETSTNTDLGVDISFFNSKLSFTADYFSRATKDILLDFPAPVTYGLSAPARNAGSMTNKGFEFELSHNNQFGQVAFNASTNFTIVNNEVTDLKGKGDIFYSSNAQIARVGVPYKAFYGYEVEGIFKTQEEVAAHATQSGVTKAGDLIYKDQNNDHKIDAGDRVIIGNSIPKYIYGLNLGANYKGFDVSVFMQGAAGHKGLLNNEAIGGFGDRKPLEYQLGRWTPENPNAEFPRVLATQKQNEQVSSFWVRDASYLRLKNLQLGYSFPKSITEKMRINALKLYLSGQNLFTITKYPDGYDPELPEVSRGANYPQVKVYTLGLDVKF</sequence>
<keyword evidence="9 10" id="KW-0998">Cell outer membrane</keyword>
<dbReference type="Gene3D" id="3.55.50.30">
    <property type="match status" value="1"/>
</dbReference>
<accession>A0A9X2F238</accession>
<dbReference type="PROSITE" id="PS52016">
    <property type="entry name" value="TONB_DEPENDENT_REC_3"/>
    <property type="match status" value="1"/>
</dbReference>
<dbReference type="GO" id="GO:0009279">
    <property type="term" value="C:cell outer membrane"/>
    <property type="evidence" value="ECO:0007669"/>
    <property type="project" value="UniProtKB-SubCell"/>
</dbReference>
<evidence type="ECO:0000256" key="12">
    <source>
        <dbReference type="SAM" id="MobiDB-lite"/>
    </source>
</evidence>
<dbReference type="SUPFAM" id="SSF49464">
    <property type="entry name" value="Carboxypeptidase regulatory domain-like"/>
    <property type="match status" value="1"/>
</dbReference>
<evidence type="ECO:0000313" key="17">
    <source>
        <dbReference type="EMBL" id="MCO4292699.1"/>
    </source>
</evidence>
<keyword evidence="2 10" id="KW-0813">Transport</keyword>
<evidence type="ECO:0000259" key="16">
    <source>
        <dbReference type="Pfam" id="PF07715"/>
    </source>
</evidence>
<evidence type="ECO:0000256" key="11">
    <source>
        <dbReference type="RuleBase" id="RU003357"/>
    </source>
</evidence>
<keyword evidence="3 10" id="KW-1134">Transmembrane beta strand</keyword>
<feature type="domain" description="Secretin/TonB short N-terminal" evidence="15">
    <location>
        <begin position="65"/>
        <end position="114"/>
    </location>
</feature>
<keyword evidence="8 10" id="KW-0472">Membrane</keyword>
<dbReference type="Pfam" id="PF07715">
    <property type="entry name" value="Plug"/>
    <property type="match status" value="1"/>
</dbReference>
<dbReference type="InterPro" id="IPR012910">
    <property type="entry name" value="Plug_dom"/>
</dbReference>
<evidence type="ECO:0000256" key="3">
    <source>
        <dbReference type="ARBA" id="ARBA00022452"/>
    </source>
</evidence>
<dbReference type="Gene3D" id="2.60.40.1120">
    <property type="entry name" value="Carboxypeptidase-like, regulatory domain"/>
    <property type="match status" value="1"/>
</dbReference>
<dbReference type="Pfam" id="PF07660">
    <property type="entry name" value="STN"/>
    <property type="match status" value="1"/>
</dbReference>
<organism evidence="17 18">
    <name type="scientific">Solitalea agri</name>
    <dbReference type="NCBI Taxonomy" id="2953739"/>
    <lineage>
        <taxon>Bacteria</taxon>
        <taxon>Pseudomonadati</taxon>
        <taxon>Bacteroidota</taxon>
        <taxon>Sphingobacteriia</taxon>
        <taxon>Sphingobacteriales</taxon>
        <taxon>Sphingobacteriaceae</taxon>
        <taxon>Solitalea</taxon>
    </lineage>
</organism>